<dbReference type="STRING" id="3988.B9TCA7"/>
<dbReference type="AlphaFoldDB" id="B9TCA7"/>
<evidence type="ECO:0000313" key="5">
    <source>
        <dbReference type="EMBL" id="EEF26507.1"/>
    </source>
</evidence>
<evidence type="ECO:0000259" key="4">
    <source>
        <dbReference type="PROSITE" id="PS50072"/>
    </source>
</evidence>
<dbReference type="PROSITE" id="PS50072">
    <property type="entry name" value="CSA_PPIASE_2"/>
    <property type="match status" value="1"/>
</dbReference>
<dbReference type="InParanoid" id="B9TCA7"/>
<comment type="similarity">
    <text evidence="3">Belongs to the cyclophilin-type PPIase family.</text>
</comment>
<dbReference type="GO" id="GO:0003755">
    <property type="term" value="F:peptidyl-prolyl cis-trans isomerase activity"/>
    <property type="evidence" value="ECO:0000318"/>
    <property type="project" value="GO_Central"/>
</dbReference>
<evidence type="ECO:0000256" key="1">
    <source>
        <dbReference type="ARBA" id="ARBA00023110"/>
    </source>
</evidence>
<dbReference type="Gene3D" id="2.40.100.10">
    <property type="entry name" value="Cyclophilin-like"/>
    <property type="match status" value="1"/>
</dbReference>
<dbReference type="InterPro" id="IPR029000">
    <property type="entry name" value="Cyclophilin-like_dom_sf"/>
</dbReference>
<evidence type="ECO:0000256" key="2">
    <source>
        <dbReference type="ARBA" id="ARBA00023235"/>
    </source>
</evidence>
<dbReference type="PRINTS" id="PR00153">
    <property type="entry name" value="CSAPPISMRASE"/>
</dbReference>
<keyword evidence="6" id="KW-1185">Reference proteome</keyword>
<dbReference type="Pfam" id="PF00160">
    <property type="entry name" value="Pro_isomerase"/>
    <property type="match status" value="1"/>
</dbReference>
<dbReference type="EMBL" id="EQ977131">
    <property type="protein sequence ID" value="EEF26507.1"/>
    <property type="molecule type" value="Genomic_DNA"/>
</dbReference>
<protein>
    <recommendedName>
        <fullName evidence="3">Peptidyl-prolyl cis-trans isomerase</fullName>
        <shortName evidence="3">PPIase</shortName>
        <ecNumber evidence="3">5.2.1.8</ecNumber>
    </recommendedName>
</protein>
<comment type="catalytic activity">
    <reaction evidence="3">
        <text>[protein]-peptidylproline (omega=180) = [protein]-peptidylproline (omega=0)</text>
        <dbReference type="Rhea" id="RHEA:16237"/>
        <dbReference type="Rhea" id="RHEA-COMP:10747"/>
        <dbReference type="Rhea" id="RHEA-COMP:10748"/>
        <dbReference type="ChEBI" id="CHEBI:83833"/>
        <dbReference type="ChEBI" id="CHEBI:83834"/>
        <dbReference type="EC" id="5.2.1.8"/>
    </reaction>
</comment>
<name>B9TCA7_RICCO</name>
<dbReference type="eggNOG" id="KOG0881">
    <property type="taxonomic scope" value="Eukaryota"/>
</dbReference>
<proteinExistence type="inferred from homology"/>
<comment type="function">
    <text evidence="3">PPIases accelerate the folding of proteins. It catalyzes the cis-trans isomerization of proline imidic peptide bonds in oligopeptides.</text>
</comment>
<dbReference type="InterPro" id="IPR044665">
    <property type="entry name" value="E_coli_cyclophilin_A-like"/>
</dbReference>
<keyword evidence="2 3" id="KW-0413">Isomerase</keyword>
<evidence type="ECO:0000313" key="6">
    <source>
        <dbReference type="Proteomes" id="UP000008311"/>
    </source>
</evidence>
<organism evidence="5 6">
    <name type="scientific">Ricinus communis</name>
    <name type="common">Castor bean</name>
    <dbReference type="NCBI Taxonomy" id="3988"/>
    <lineage>
        <taxon>Eukaryota</taxon>
        <taxon>Viridiplantae</taxon>
        <taxon>Streptophyta</taxon>
        <taxon>Embryophyta</taxon>
        <taxon>Tracheophyta</taxon>
        <taxon>Spermatophyta</taxon>
        <taxon>Magnoliopsida</taxon>
        <taxon>eudicotyledons</taxon>
        <taxon>Gunneridae</taxon>
        <taxon>Pentapetalae</taxon>
        <taxon>rosids</taxon>
        <taxon>fabids</taxon>
        <taxon>Malpighiales</taxon>
        <taxon>Euphorbiaceae</taxon>
        <taxon>Acalyphoideae</taxon>
        <taxon>Acalypheae</taxon>
        <taxon>Ricinus</taxon>
    </lineage>
</organism>
<feature type="domain" description="PPIase cyclophilin-type" evidence="4">
    <location>
        <begin position="17"/>
        <end position="174"/>
    </location>
</feature>
<sequence>MLASFQLLAANPQVEFETNRGNFVVELYPDKAPRTVENFLRYVQSGFYSGTIFHRTIQKFVIQGGGLTEKLEQKHTFDPIPNESTNGLSNDYGTLAMARGYGPNTATSQFYINLEDNKFLNFYRQEAGLEGYTVFGKVVRGIDIVKRISESQTTKIGKLEHVPNDPVVISGAHQLDNPVMAESYGAPQPETINKPIQIAKKGKKRG</sequence>
<dbReference type="SUPFAM" id="SSF50891">
    <property type="entry name" value="Cyclophilin-like"/>
    <property type="match status" value="1"/>
</dbReference>
<dbReference type="EC" id="5.2.1.8" evidence="3"/>
<dbReference type="Proteomes" id="UP000008311">
    <property type="component" value="Unassembled WGS sequence"/>
</dbReference>
<gene>
    <name evidence="5" type="ORF">RCOM_0329900</name>
</gene>
<keyword evidence="1 3" id="KW-0697">Rotamase</keyword>
<dbReference type="PANTHER" id="PTHR43246">
    <property type="entry name" value="PEPTIDYL-PROLYL CIS-TRANS ISOMERASE CYP38, CHLOROPLASTIC"/>
    <property type="match status" value="1"/>
</dbReference>
<evidence type="ECO:0000256" key="3">
    <source>
        <dbReference type="RuleBase" id="RU363019"/>
    </source>
</evidence>
<reference evidence="6" key="1">
    <citation type="journal article" date="2010" name="Nat. Biotechnol.">
        <title>Draft genome sequence of the oilseed species Ricinus communis.</title>
        <authorList>
            <person name="Chan A.P."/>
            <person name="Crabtree J."/>
            <person name="Zhao Q."/>
            <person name="Lorenzi H."/>
            <person name="Orvis J."/>
            <person name="Puiu D."/>
            <person name="Melake-Berhan A."/>
            <person name="Jones K.M."/>
            <person name="Redman J."/>
            <person name="Chen G."/>
            <person name="Cahoon E.B."/>
            <person name="Gedil M."/>
            <person name="Stanke M."/>
            <person name="Haas B.J."/>
            <person name="Wortman J.R."/>
            <person name="Fraser-Liggett C.M."/>
            <person name="Ravel J."/>
            <person name="Rabinowicz P.D."/>
        </authorList>
    </citation>
    <scope>NUCLEOTIDE SEQUENCE [LARGE SCALE GENOMIC DNA]</scope>
    <source>
        <strain evidence="6">cv. Hale</strain>
    </source>
</reference>
<accession>B9TCA7</accession>
<dbReference type="InterPro" id="IPR002130">
    <property type="entry name" value="Cyclophilin-type_PPIase_dom"/>
</dbReference>